<evidence type="ECO:0000256" key="17">
    <source>
        <dbReference type="ARBA" id="ARBA00049295"/>
    </source>
</evidence>
<feature type="site" description="Essential for DHBP synthase activity" evidence="18">
    <location>
        <position position="128"/>
    </location>
</feature>
<feature type="binding site" evidence="18">
    <location>
        <position position="166"/>
    </location>
    <ligand>
        <name>D-ribulose 5-phosphate</name>
        <dbReference type="ChEBI" id="CHEBI:58121"/>
    </ligand>
</feature>
<comment type="function">
    <text evidence="2 18">Catalyzes the conversion of D-ribulose 5-phosphate to formate and 3,4-dihydroxy-2-butanone 4-phosphate.</text>
</comment>
<comment type="similarity">
    <text evidence="5 18">In the N-terminal section; belongs to the DHBP synthase family.</text>
</comment>
<dbReference type="Pfam" id="PF00925">
    <property type="entry name" value="GTP_cyclohydro2"/>
    <property type="match status" value="1"/>
</dbReference>
<dbReference type="Gene3D" id="3.90.870.10">
    <property type="entry name" value="DHBP synthase"/>
    <property type="match status" value="1"/>
</dbReference>
<dbReference type="InterPro" id="IPR000926">
    <property type="entry name" value="RibA"/>
</dbReference>
<dbReference type="NCBIfam" id="NF001591">
    <property type="entry name" value="PRK00393.1"/>
    <property type="match status" value="1"/>
</dbReference>
<dbReference type="SUPFAM" id="SSF55821">
    <property type="entry name" value="YrdC/RibB"/>
    <property type="match status" value="1"/>
</dbReference>
<keyword evidence="13 18" id="KW-0342">GTP-binding</keyword>
<feature type="binding site" evidence="18">
    <location>
        <begin position="297"/>
        <end position="299"/>
    </location>
    <ligand>
        <name>GTP</name>
        <dbReference type="ChEBI" id="CHEBI:37565"/>
    </ligand>
</feature>
<comment type="catalytic activity">
    <reaction evidence="1 18">
        <text>D-ribulose 5-phosphate = (2S)-2-hydroxy-3-oxobutyl phosphate + formate + H(+)</text>
        <dbReference type="Rhea" id="RHEA:18457"/>
        <dbReference type="ChEBI" id="CHEBI:15378"/>
        <dbReference type="ChEBI" id="CHEBI:15740"/>
        <dbReference type="ChEBI" id="CHEBI:58121"/>
        <dbReference type="ChEBI" id="CHEBI:58830"/>
        <dbReference type="EC" id="4.1.99.12"/>
    </reaction>
</comment>
<feature type="region of interest" description="GTP cyclohydrolase II" evidence="18">
    <location>
        <begin position="204"/>
        <end position="402"/>
    </location>
</feature>
<evidence type="ECO:0000256" key="16">
    <source>
        <dbReference type="ARBA" id="ARBA00023268"/>
    </source>
</evidence>
<keyword evidence="14 18" id="KW-0464">Manganese</keyword>
<evidence type="ECO:0000256" key="1">
    <source>
        <dbReference type="ARBA" id="ARBA00000141"/>
    </source>
</evidence>
<dbReference type="NCBIfam" id="TIGR00506">
    <property type="entry name" value="ribB"/>
    <property type="match status" value="1"/>
</dbReference>
<feature type="binding site" evidence="18">
    <location>
        <position position="273"/>
    </location>
    <ligand>
        <name>Zn(2+)</name>
        <dbReference type="ChEBI" id="CHEBI:29105"/>
        <note>catalytic</note>
    </ligand>
</feature>
<dbReference type="GO" id="GO:0008686">
    <property type="term" value="F:3,4-dihydroxy-2-butanone-4-phosphate synthase activity"/>
    <property type="evidence" value="ECO:0007669"/>
    <property type="project" value="UniProtKB-EC"/>
</dbReference>
<feature type="binding site" evidence="18">
    <location>
        <position position="271"/>
    </location>
    <ligand>
        <name>Zn(2+)</name>
        <dbReference type="ChEBI" id="CHEBI:29105"/>
        <note>catalytic</note>
    </ligand>
</feature>
<dbReference type="Pfam" id="PF00926">
    <property type="entry name" value="DHBP_synthase"/>
    <property type="match status" value="1"/>
</dbReference>
<evidence type="ECO:0000256" key="18">
    <source>
        <dbReference type="HAMAP-Rule" id="MF_01283"/>
    </source>
</evidence>
<comment type="function">
    <text evidence="18">Catalyzes the conversion of GTP to 2,5-diamino-6-ribosylamino-4(3H)-pyrimidinone 5'-phosphate (DARP), formate and pyrophosphate.</text>
</comment>
<feature type="binding site" evidence="18">
    <location>
        <position position="30"/>
    </location>
    <ligand>
        <name>Mg(2+)</name>
        <dbReference type="ChEBI" id="CHEBI:18420"/>
        <label>1</label>
    </ligand>
</feature>
<comment type="similarity">
    <text evidence="6 18">In the C-terminal section; belongs to the GTP cyclohydrolase II family.</text>
</comment>
<dbReference type="HAMAP" id="MF_01283">
    <property type="entry name" value="RibBA"/>
    <property type="match status" value="1"/>
</dbReference>
<evidence type="ECO:0000256" key="4">
    <source>
        <dbReference type="ARBA" id="ARBA00004904"/>
    </source>
</evidence>
<dbReference type="InterPro" id="IPR032677">
    <property type="entry name" value="GTP_cyclohydro_II"/>
</dbReference>
<feature type="active site" description="Proton acceptor; for GTP cyclohydrolase activity" evidence="18">
    <location>
        <position position="331"/>
    </location>
</feature>
<dbReference type="Proteomes" id="UP001368618">
    <property type="component" value="Chromosome"/>
</dbReference>
<evidence type="ECO:0000256" key="10">
    <source>
        <dbReference type="ARBA" id="ARBA00022801"/>
    </source>
</evidence>
<evidence type="ECO:0000256" key="14">
    <source>
        <dbReference type="ARBA" id="ARBA00023211"/>
    </source>
</evidence>
<dbReference type="PANTHER" id="PTHR21327">
    <property type="entry name" value="GTP CYCLOHYDROLASE II-RELATED"/>
    <property type="match status" value="1"/>
</dbReference>
<feature type="binding site" evidence="18">
    <location>
        <position position="359"/>
    </location>
    <ligand>
        <name>GTP</name>
        <dbReference type="ChEBI" id="CHEBI:37565"/>
    </ligand>
</feature>
<dbReference type="Gene3D" id="3.40.50.10990">
    <property type="entry name" value="GTP cyclohydrolase II"/>
    <property type="match status" value="1"/>
</dbReference>
<evidence type="ECO:0000256" key="7">
    <source>
        <dbReference type="ARBA" id="ARBA00022619"/>
    </source>
</evidence>
<dbReference type="InterPro" id="IPR017945">
    <property type="entry name" value="DHBP_synth_RibB-like_a/b_dom"/>
</dbReference>
<feature type="binding site" evidence="18">
    <location>
        <position position="354"/>
    </location>
    <ligand>
        <name>GTP</name>
        <dbReference type="ChEBI" id="CHEBI:37565"/>
    </ligand>
</feature>
<organism evidence="20 21">
    <name type="scientific">Candidatus Legionella polyplacis</name>
    <dbReference type="NCBI Taxonomy" id="2005262"/>
    <lineage>
        <taxon>Bacteria</taxon>
        <taxon>Pseudomonadati</taxon>
        <taxon>Pseudomonadota</taxon>
        <taxon>Gammaproteobacteria</taxon>
        <taxon>Legionellales</taxon>
        <taxon>Legionellaceae</taxon>
        <taxon>Legionella</taxon>
    </lineage>
</organism>
<keyword evidence="21" id="KW-1185">Reference proteome</keyword>
<feature type="region of interest" description="DHBP synthase" evidence="18">
    <location>
        <begin position="1"/>
        <end position="203"/>
    </location>
</feature>
<feature type="site" description="Essential for DHBP synthase activity" evidence="18">
    <location>
        <position position="166"/>
    </location>
</feature>
<evidence type="ECO:0000256" key="5">
    <source>
        <dbReference type="ARBA" id="ARBA00005520"/>
    </source>
</evidence>
<keyword evidence="7 18" id="KW-0686">Riboflavin biosynthesis</keyword>
<gene>
    <name evidence="20" type="primary">ribB</name>
    <name evidence="18" type="synonym">ribBA</name>
    <name evidence="20" type="ORF">RQL39_00035</name>
</gene>
<feature type="domain" description="GTP cyclohydrolase II" evidence="19">
    <location>
        <begin position="213"/>
        <end position="375"/>
    </location>
</feature>
<feature type="binding site" evidence="18">
    <location>
        <begin position="255"/>
        <end position="259"/>
    </location>
    <ligand>
        <name>GTP</name>
        <dbReference type="ChEBI" id="CHEBI:37565"/>
    </ligand>
</feature>
<evidence type="ECO:0000313" key="20">
    <source>
        <dbReference type="EMBL" id="WWR11553.1"/>
    </source>
</evidence>
<evidence type="ECO:0000256" key="11">
    <source>
        <dbReference type="ARBA" id="ARBA00022833"/>
    </source>
</evidence>
<evidence type="ECO:0000256" key="2">
    <source>
        <dbReference type="ARBA" id="ARBA00002284"/>
    </source>
</evidence>
<dbReference type="PANTHER" id="PTHR21327:SF18">
    <property type="entry name" value="3,4-DIHYDROXY-2-BUTANONE 4-PHOSPHATE SYNTHASE"/>
    <property type="match status" value="1"/>
</dbReference>
<feature type="active site" description="Nucleophile; for GTP cyclohydrolase activity" evidence="18">
    <location>
        <position position="333"/>
    </location>
</feature>
<comment type="pathway">
    <text evidence="4 18">Cofactor biosynthesis; riboflavin biosynthesis; 2-hydroxy-3-oxobutyl phosphate from D-ribulose 5-phosphate: step 1/1.</text>
</comment>
<dbReference type="HAMAP" id="MF_00180">
    <property type="entry name" value="RibB"/>
    <property type="match status" value="1"/>
</dbReference>
<keyword evidence="9 18" id="KW-0547">Nucleotide-binding</keyword>
<name>A0ABZ2GVR7_9GAMM</name>
<feature type="binding site" evidence="18">
    <location>
        <position position="30"/>
    </location>
    <ligand>
        <name>Mg(2+)</name>
        <dbReference type="ChEBI" id="CHEBI:18420"/>
        <label>2</label>
    </ligand>
</feature>
<evidence type="ECO:0000256" key="6">
    <source>
        <dbReference type="ARBA" id="ARBA00008976"/>
    </source>
</evidence>
<sequence length="402" mass="45313">MKNPFISIDQALMVLKSGKMIILMDDENRENEGDLVVAAEFVTPEIINFMSKFGKGLICMPMDRSLVDKFKLPMMVNDNKSPYGTAFTVSIEAAHGVSTGISAYDRAHTIRVAVSELSKSDDIISPGHVFPLLARKNGVLDRAGQTEASIDLVKLAGLRPASVICEIINEDGTMSRLNDLILFSKKYDINLVNIRDLIDYRIKNEKLISEIQTIRLPLKNYGEFFMTIYSNIIDNNEHFILTKLSELHDEIPLVRIHSECITGDVFGSCKCDCGMQLNKALYEINYKGGILIYLRQEGRGIGLSNKLKAYALQEKGYDTVEANLKLGLPADNRDYSVAFQILKYLNFNKIRLLTNNPEKVISLEKYGINIVERLPLVINATDDNRIYLKTKQKKLGHLLKIK</sequence>
<keyword evidence="12 18" id="KW-0460">Magnesium</keyword>
<reference evidence="20" key="1">
    <citation type="submission" date="2023-09" db="EMBL/GenBank/DDBJ databases">
        <title>Genomes of two closely related lineages of the louse Polyplax serrata with different host specificities.</title>
        <authorList>
            <person name="Martinu J."/>
            <person name="Tarabai H."/>
            <person name="Stefka J."/>
            <person name="Hypsa V."/>
        </authorList>
    </citation>
    <scope>NUCLEOTIDE SEQUENCE [LARGE SCALE GENOMIC DNA]</scope>
    <source>
        <strain evidence="20">98ZLc_SE</strain>
    </source>
</reference>
<comment type="pathway">
    <text evidence="3 18">Cofactor biosynthesis; riboflavin biosynthesis; 5-amino-6-(D-ribitylamino)uracil from GTP: step 1/4.</text>
</comment>
<evidence type="ECO:0000256" key="3">
    <source>
        <dbReference type="ARBA" id="ARBA00004853"/>
    </source>
</evidence>
<dbReference type="PIRSF" id="PIRSF001259">
    <property type="entry name" value="RibA"/>
    <property type="match status" value="1"/>
</dbReference>
<accession>A0ABZ2GVR7</accession>
<protein>
    <recommendedName>
        <fullName evidence="18">Riboflavin biosynthesis protein RibBA</fullName>
    </recommendedName>
    <domain>
        <recommendedName>
            <fullName evidence="18">3,4-dihydroxy-2-butanone 4-phosphate synthase</fullName>
            <shortName evidence="18">DHBP synthase</shortName>
            <ecNumber evidence="18">4.1.99.12</ecNumber>
        </recommendedName>
    </domain>
    <domain>
        <recommendedName>
            <fullName evidence="18">GTP cyclohydrolase-2</fullName>
            <ecNumber evidence="18">3.5.4.25</ecNumber>
        </recommendedName>
        <alternativeName>
            <fullName evidence="18">GTP cyclohydrolase II</fullName>
        </alternativeName>
    </domain>
</protein>
<keyword evidence="15 18" id="KW-0456">Lyase</keyword>
<evidence type="ECO:0000313" key="21">
    <source>
        <dbReference type="Proteomes" id="UP001368618"/>
    </source>
</evidence>
<comment type="cofactor">
    <cofactor evidence="18">
        <name>Mg(2+)</name>
        <dbReference type="ChEBI" id="CHEBI:18420"/>
    </cofactor>
    <cofactor evidence="18">
        <name>Mn(2+)</name>
        <dbReference type="ChEBI" id="CHEBI:29035"/>
    </cofactor>
    <text evidence="18">Binds 2 divalent metal cations per subunit. Magnesium or manganese.</text>
</comment>
<feature type="binding site" evidence="18">
    <location>
        <position position="319"/>
    </location>
    <ligand>
        <name>GTP</name>
        <dbReference type="ChEBI" id="CHEBI:37565"/>
    </ligand>
</feature>
<comment type="cofactor">
    <cofactor evidence="18">
        <name>Zn(2+)</name>
        <dbReference type="ChEBI" id="CHEBI:29105"/>
    </cofactor>
    <text evidence="18">Binds 1 zinc ion per subunit.</text>
</comment>
<keyword evidence="10 18" id="KW-0378">Hydrolase</keyword>
<dbReference type="HAMAP" id="MF_00179">
    <property type="entry name" value="RibA"/>
    <property type="match status" value="1"/>
</dbReference>
<dbReference type="EC" id="3.5.4.25" evidence="18"/>
<dbReference type="InterPro" id="IPR000422">
    <property type="entry name" value="DHBP_synthase_RibB"/>
</dbReference>
<dbReference type="NCBIfam" id="TIGR00505">
    <property type="entry name" value="ribA"/>
    <property type="match status" value="1"/>
</dbReference>
<keyword evidence="16 18" id="KW-0511">Multifunctional enzyme</keyword>
<comment type="caution">
    <text evidence="18">Lacks conserved residue(s) required for the propagation of feature annotation.</text>
</comment>
<evidence type="ECO:0000256" key="12">
    <source>
        <dbReference type="ARBA" id="ARBA00022842"/>
    </source>
</evidence>
<evidence type="ECO:0000256" key="9">
    <source>
        <dbReference type="ARBA" id="ARBA00022741"/>
    </source>
</evidence>
<dbReference type="RefSeq" id="WP_338516118.1">
    <property type="nucleotide sequence ID" value="NZ_CP135137.1"/>
</dbReference>
<feature type="binding site" evidence="18">
    <location>
        <position position="260"/>
    </location>
    <ligand>
        <name>Zn(2+)</name>
        <dbReference type="ChEBI" id="CHEBI:29105"/>
        <note>catalytic</note>
    </ligand>
</feature>
<dbReference type="EMBL" id="CP135137">
    <property type="protein sequence ID" value="WWR11553.1"/>
    <property type="molecule type" value="Genomic_DNA"/>
</dbReference>
<dbReference type="InterPro" id="IPR036144">
    <property type="entry name" value="RibA-like_sf"/>
</dbReference>
<evidence type="ECO:0000256" key="8">
    <source>
        <dbReference type="ARBA" id="ARBA00022723"/>
    </source>
</evidence>
<feature type="binding site" evidence="18">
    <location>
        <position position="34"/>
    </location>
    <ligand>
        <name>D-ribulose 5-phosphate</name>
        <dbReference type="ChEBI" id="CHEBI:58121"/>
    </ligand>
</feature>
<keyword evidence="11 18" id="KW-0862">Zinc</keyword>
<evidence type="ECO:0000259" key="19">
    <source>
        <dbReference type="Pfam" id="PF00925"/>
    </source>
</evidence>
<dbReference type="CDD" id="cd00641">
    <property type="entry name" value="GTP_cyclohydro2"/>
    <property type="match status" value="1"/>
</dbReference>
<dbReference type="SUPFAM" id="SSF142695">
    <property type="entry name" value="RibA-like"/>
    <property type="match status" value="1"/>
</dbReference>
<feature type="binding site" evidence="18">
    <location>
        <position position="276"/>
    </location>
    <ligand>
        <name>GTP</name>
        <dbReference type="ChEBI" id="CHEBI:37565"/>
    </ligand>
</feature>
<comment type="catalytic activity">
    <reaction evidence="17 18">
        <text>GTP + 4 H2O = 2,5-diamino-6-hydroxy-4-(5-phosphoribosylamino)-pyrimidine + formate + 2 phosphate + 3 H(+)</text>
        <dbReference type="Rhea" id="RHEA:23704"/>
        <dbReference type="ChEBI" id="CHEBI:15377"/>
        <dbReference type="ChEBI" id="CHEBI:15378"/>
        <dbReference type="ChEBI" id="CHEBI:15740"/>
        <dbReference type="ChEBI" id="CHEBI:37565"/>
        <dbReference type="ChEBI" id="CHEBI:43474"/>
        <dbReference type="ChEBI" id="CHEBI:58614"/>
        <dbReference type="EC" id="3.5.4.25"/>
    </reaction>
</comment>
<feature type="binding site" evidence="18">
    <location>
        <begin position="29"/>
        <end position="30"/>
    </location>
    <ligand>
        <name>D-ribulose 5-phosphate</name>
        <dbReference type="ChEBI" id="CHEBI:58121"/>
    </ligand>
</feature>
<evidence type="ECO:0000256" key="15">
    <source>
        <dbReference type="ARBA" id="ARBA00023239"/>
    </source>
</evidence>
<evidence type="ECO:0000256" key="13">
    <source>
        <dbReference type="ARBA" id="ARBA00023134"/>
    </source>
</evidence>
<dbReference type="InterPro" id="IPR016299">
    <property type="entry name" value="Riboflavin_synth_RibBA"/>
</dbReference>
<dbReference type="EC" id="4.1.99.12" evidence="18"/>
<proteinExistence type="inferred from homology"/>
<keyword evidence="8 18" id="KW-0479">Metal-binding</keyword>